<keyword evidence="2" id="KW-1185">Reference proteome</keyword>
<reference evidence="1" key="1">
    <citation type="submission" date="2021-03" db="EMBL/GenBank/DDBJ databases">
        <title>Comparative genomics and phylogenomic investigation of the class Geoglossomycetes provide insights into ecological specialization and systematics.</title>
        <authorList>
            <person name="Melie T."/>
            <person name="Pirro S."/>
            <person name="Miller A.N."/>
            <person name="Quandt A."/>
        </authorList>
    </citation>
    <scope>NUCLEOTIDE SEQUENCE</scope>
    <source>
        <strain evidence="1">GBOQ0MN5Z8</strain>
    </source>
</reference>
<name>A0A9P8IC07_9PEZI</name>
<dbReference type="PANTHER" id="PTHR39398:SF1">
    <property type="entry name" value="CSN8_PSMD8_EIF3K DOMAIN-CONTAINING PROTEIN"/>
    <property type="match status" value="1"/>
</dbReference>
<comment type="caution">
    <text evidence="1">The sequence shown here is derived from an EMBL/GenBank/DDBJ whole genome shotgun (WGS) entry which is preliminary data.</text>
</comment>
<dbReference type="OrthoDB" id="2100128at2759"/>
<organism evidence="1 2">
    <name type="scientific">Glutinoglossum americanum</name>
    <dbReference type="NCBI Taxonomy" id="1670608"/>
    <lineage>
        <taxon>Eukaryota</taxon>
        <taxon>Fungi</taxon>
        <taxon>Dikarya</taxon>
        <taxon>Ascomycota</taxon>
        <taxon>Pezizomycotina</taxon>
        <taxon>Geoglossomycetes</taxon>
        <taxon>Geoglossales</taxon>
        <taxon>Geoglossaceae</taxon>
        <taxon>Glutinoglossum</taxon>
    </lineage>
</organism>
<sequence>MPSRTRGTISLDTNDLRAVPAPTLITDARRSIIVTDVRSAQRPPWAFWSMGQAKARLAGPSREHGVAIKRLLDYKTQESYYNKIVERYMSFCADSGGGSELERQFASLSLQAGGTGAGDESVVLASKQAPATTATATTAPVAVPANSQSHEKTLSILILAMRKLREGLTASSRLDPFTTRFYIFCIRTTILLKHTASYHPALLHLLRHLHPHDPLPPAELHEFIGYHLLDLACRQNDLPQAFATRNHYRYADRRVDAVLRALAHDNYHLFWRVRGEVDGYQAGLMGWAEEEMKVLALKCLGRAYVCVEGGFLGRVTGGEEWEALKGKYGVGWELRGDGMVVIRKPKAPSVG</sequence>
<dbReference type="PANTHER" id="PTHR39398">
    <property type="entry name" value="YALI0F14311P"/>
    <property type="match status" value="1"/>
</dbReference>
<evidence type="ECO:0000313" key="2">
    <source>
        <dbReference type="Proteomes" id="UP000698800"/>
    </source>
</evidence>
<dbReference type="EMBL" id="JAGHQL010000048">
    <property type="protein sequence ID" value="KAH0542685.1"/>
    <property type="molecule type" value="Genomic_DNA"/>
</dbReference>
<evidence type="ECO:0000313" key="1">
    <source>
        <dbReference type="EMBL" id="KAH0542685.1"/>
    </source>
</evidence>
<protein>
    <recommendedName>
        <fullName evidence="3">CSN8/PSMD8/EIF3K domain-containing protein</fullName>
    </recommendedName>
</protein>
<evidence type="ECO:0008006" key="3">
    <source>
        <dbReference type="Google" id="ProtNLM"/>
    </source>
</evidence>
<accession>A0A9P8IC07</accession>
<dbReference type="AlphaFoldDB" id="A0A9P8IC07"/>
<gene>
    <name evidence="1" type="ORF">FGG08_002918</name>
</gene>
<proteinExistence type="predicted"/>
<dbReference type="Proteomes" id="UP000698800">
    <property type="component" value="Unassembled WGS sequence"/>
</dbReference>